<evidence type="ECO:0000313" key="1">
    <source>
        <dbReference type="EMBL" id="KAH3816594.1"/>
    </source>
</evidence>
<reference evidence="1" key="1">
    <citation type="journal article" date="2019" name="bioRxiv">
        <title>The Genome of the Zebra Mussel, Dreissena polymorpha: A Resource for Invasive Species Research.</title>
        <authorList>
            <person name="McCartney M.A."/>
            <person name="Auch B."/>
            <person name="Kono T."/>
            <person name="Mallez S."/>
            <person name="Zhang Y."/>
            <person name="Obille A."/>
            <person name="Becker A."/>
            <person name="Abrahante J.E."/>
            <person name="Garbe J."/>
            <person name="Badalamenti J.P."/>
            <person name="Herman A."/>
            <person name="Mangelson H."/>
            <person name="Liachko I."/>
            <person name="Sullivan S."/>
            <person name="Sone E.D."/>
            <person name="Koren S."/>
            <person name="Silverstein K.A.T."/>
            <person name="Beckman K.B."/>
            <person name="Gohl D.M."/>
        </authorList>
    </citation>
    <scope>NUCLEOTIDE SEQUENCE</scope>
    <source>
        <strain evidence="1">Duluth1</strain>
        <tissue evidence="1">Whole animal</tissue>
    </source>
</reference>
<evidence type="ECO:0000313" key="2">
    <source>
        <dbReference type="Proteomes" id="UP000828390"/>
    </source>
</evidence>
<sequence length="54" mass="6016">MKRSCLAAIQYDGDYEGLVEPVLCREAYEDVCPQPANAGHFCRHGISDSFKKVP</sequence>
<protein>
    <submittedName>
        <fullName evidence="1">Uncharacterized protein</fullName>
    </submittedName>
</protein>
<dbReference type="Proteomes" id="UP000828390">
    <property type="component" value="Unassembled WGS sequence"/>
</dbReference>
<reference evidence="1" key="2">
    <citation type="submission" date="2020-11" db="EMBL/GenBank/DDBJ databases">
        <authorList>
            <person name="McCartney M.A."/>
            <person name="Auch B."/>
            <person name="Kono T."/>
            <person name="Mallez S."/>
            <person name="Becker A."/>
            <person name="Gohl D.M."/>
            <person name="Silverstein K.A.T."/>
            <person name="Koren S."/>
            <person name="Bechman K.B."/>
            <person name="Herman A."/>
            <person name="Abrahante J.E."/>
            <person name="Garbe J."/>
        </authorList>
    </citation>
    <scope>NUCLEOTIDE SEQUENCE</scope>
    <source>
        <strain evidence="1">Duluth1</strain>
        <tissue evidence="1">Whole animal</tissue>
    </source>
</reference>
<accession>A0A9D4GG58</accession>
<comment type="caution">
    <text evidence="1">The sequence shown here is derived from an EMBL/GenBank/DDBJ whole genome shotgun (WGS) entry which is preliminary data.</text>
</comment>
<proteinExistence type="predicted"/>
<name>A0A9D4GG58_DREPO</name>
<dbReference type="AlphaFoldDB" id="A0A9D4GG58"/>
<keyword evidence="2" id="KW-1185">Reference proteome</keyword>
<dbReference type="EMBL" id="JAIWYP010000005">
    <property type="protein sequence ID" value="KAH3816594.1"/>
    <property type="molecule type" value="Genomic_DNA"/>
</dbReference>
<gene>
    <name evidence="1" type="ORF">DPMN_118112</name>
</gene>
<organism evidence="1 2">
    <name type="scientific">Dreissena polymorpha</name>
    <name type="common">Zebra mussel</name>
    <name type="synonym">Mytilus polymorpha</name>
    <dbReference type="NCBI Taxonomy" id="45954"/>
    <lineage>
        <taxon>Eukaryota</taxon>
        <taxon>Metazoa</taxon>
        <taxon>Spiralia</taxon>
        <taxon>Lophotrochozoa</taxon>
        <taxon>Mollusca</taxon>
        <taxon>Bivalvia</taxon>
        <taxon>Autobranchia</taxon>
        <taxon>Heteroconchia</taxon>
        <taxon>Euheterodonta</taxon>
        <taxon>Imparidentia</taxon>
        <taxon>Neoheterodontei</taxon>
        <taxon>Myida</taxon>
        <taxon>Dreissenoidea</taxon>
        <taxon>Dreissenidae</taxon>
        <taxon>Dreissena</taxon>
    </lineage>
</organism>